<name>W4LGJ9_ENTF1</name>
<evidence type="ECO:0000313" key="3">
    <source>
        <dbReference type="Proteomes" id="UP000019141"/>
    </source>
</evidence>
<sequence>MPVAKINDLNIHYQVRGLGDPLLLIMGYRGSGYMWGDELLVPLSRYFQVITFDNRGTGDSDKPNSVYTLPMMAEDAAGLLRHLGVSRAHVFGVSMGGMIAQELVLHHPKQIDRLILGCTNCGGPNAILAPMHVLQKLLVPPDMPREEAIRGQWPVMFNPDFVKHHPDVLDRLTARSMEHPTPLYSAIRQAMAVQRFNTYGRLGQIVAPTLVVAGSADMIVPHENSLLLADRIPGATLEILPSAGHAFFWEQPGEVVALLSEFCYGSSWRDGFTDLFDALQ</sequence>
<dbReference type="InterPro" id="IPR000073">
    <property type="entry name" value="AB_hydrolase_1"/>
</dbReference>
<dbReference type="Gene3D" id="3.40.50.1820">
    <property type="entry name" value="alpha/beta hydrolase"/>
    <property type="match status" value="1"/>
</dbReference>
<feature type="domain" description="AB hydrolase-1" evidence="1">
    <location>
        <begin position="27"/>
        <end position="257"/>
    </location>
</feature>
<protein>
    <recommendedName>
        <fullName evidence="1">AB hydrolase-1 domain-containing protein</fullName>
    </recommendedName>
</protein>
<organism evidence="2 3">
    <name type="scientific">Entotheonella factor</name>
    <dbReference type="NCBI Taxonomy" id="1429438"/>
    <lineage>
        <taxon>Bacteria</taxon>
        <taxon>Pseudomonadati</taxon>
        <taxon>Nitrospinota/Tectimicrobiota group</taxon>
        <taxon>Candidatus Tectimicrobiota</taxon>
        <taxon>Candidatus Entotheonellia</taxon>
        <taxon>Candidatus Entotheonellales</taxon>
        <taxon>Candidatus Entotheonellaceae</taxon>
        <taxon>Candidatus Entotheonella</taxon>
    </lineage>
</organism>
<dbReference type="Proteomes" id="UP000019141">
    <property type="component" value="Unassembled WGS sequence"/>
</dbReference>
<dbReference type="PANTHER" id="PTHR43433">
    <property type="entry name" value="HYDROLASE, ALPHA/BETA FOLD FAMILY PROTEIN"/>
    <property type="match status" value="1"/>
</dbReference>
<dbReference type="PANTHER" id="PTHR43433:SF5">
    <property type="entry name" value="AB HYDROLASE-1 DOMAIN-CONTAINING PROTEIN"/>
    <property type="match status" value="1"/>
</dbReference>
<dbReference type="InterPro" id="IPR050471">
    <property type="entry name" value="AB_hydrolase"/>
</dbReference>
<proteinExistence type="predicted"/>
<dbReference type="EMBL" id="AZHW01000740">
    <property type="protein sequence ID" value="ETW96815.1"/>
    <property type="molecule type" value="Genomic_DNA"/>
</dbReference>
<dbReference type="PRINTS" id="PR00111">
    <property type="entry name" value="ABHYDROLASE"/>
</dbReference>
<reference evidence="2 3" key="1">
    <citation type="journal article" date="2014" name="Nature">
        <title>An environmental bacterial taxon with a large and distinct metabolic repertoire.</title>
        <authorList>
            <person name="Wilson M.C."/>
            <person name="Mori T."/>
            <person name="Ruckert C."/>
            <person name="Uria A.R."/>
            <person name="Helf M.J."/>
            <person name="Takada K."/>
            <person name="Gernert C."/>
            <person name="Steffens U.A."/>
            <person name="Heycke N."/>
            <person name="Schmitt S."/>
            <person name="Rinke C."/>
            <person name="Helfrich E.J."/>
            <person name="Brachmann A.O."/>
            <person name="Gurgui C."/>
            <person name="Wakimoto T."/>
            <person name="Kracht M."/>
            <person name="Crusemann M."/>
            <person name="Hentschel U."/>
            <person name="Abe I."/>
            <person name="Matsunaga S."/>
            <person name="Kalinowski J."/>
            <person name="Takeyama H."/>
            <person name="Piel J."/>
        </authorList>
    </citation>
    <scope>NUCLEOTIDE SEQUENCE [LARGE SCALE GENOMIC DNA]</scope>
    <source>
        <strain evidence="3">TSY1</strain>
    </source>
</reference>
<evidence type="ECO:0000313" key="2">
    <source>
        <dbReference type="EMBL" id="ETW96815.1"/>
    </source>
</evidence>
<dbReference type="InterPro" id="IPR029058">
    <property type="entry name" value="AB_hydrolase_fold"/>
</dbReference>
<dbReference type="Pfam" id="PF12697">
    <property type="entry name" value="Abhydrolase_6"/>
    <property type="match status" value="1"/>
</dbReference>
<accession>W4LGJ9</accession>
<dbReference type="SUPFAM" id="SSF53474">
    <property type="entry name" value="alpha/beta-Hydrolases"/>
    <property type="match status" value="1"/>
</dbReference>
<evidence type="ECO:0000259" key="1">
    <source>
        <dbReference type="Pfam" id="PF12697"/>
    </source>
</evidence>
<comment type="caution">
    <text evidence="2">The sequence shown here is derived from an EMBL/GenBank/DDBJ whole genome shotgun (WGS) entry which is preliminary data.</text>
</comment>
<dbReference type="HOGENOM" id="CLU_020336_50_1_7"/>
<gene>
    <name evidence="2" type="ORF">ETSY1_25145</name>
</gene>
<dbReference type="AlphaFoldDB" id="W4LGJ9"/>
<keyword evidence="3" id="KW-1185">Reference proteome</keyword>